<dbReference type="PANTHER" id="PTHR31378:SF29">
    <property type="entry name" value="EGF-LIKE DOMAIN-CONTAINING PROTEIN-RELATED"/>
    <property type="match status" value="1"/>
</dbReference>
<evidence type="ECO:0000259" key="7">
    <source>
        <dbReference type="Pfam" id="PF25820"/>
    </source>
</evidence>
<protein>
    <recommendedName>
        <fullName evidence="10">EGF-like domain-containing protein</fullName>
    </recommendedName>
</protein>
<evidence type="ECO:0000313" key="8">
    <source>
        <dbReference type="EMBL" id="EAL69298.1"/>
    </source>
</evidence>
<dbReference type="Pfam" id="PF23033">
    <property type="entry name" value="DUF7034"/>
    <property type="match status" value="1"/>
</dbReference>
<dbReference type="KEGG" id="ddi:DDB_G0276303"/>
<dbReference type="dictyBase" id="DDB_G0276303"/>
<accession>Q551U9</accession>
<keyword evidence="2" id="KW-1133">Transmembrane helix</keyword>
<evidence type="ECO:0000259" key="4">
    <source>
        <dbReference type="Pfam" id="PF23033"/>
    </source>
</evidence>
<dbReference type="HOGENOM" id="CLU_004923_0_0_1"/>
<evidence type="ECO:0000259" key="5">
    <source>
        <dbReference type="Pfam" id="PF23034"/>
    </source>
</evidence>
<dbReference type="InterPro" id="IPR054484">
    <property type="entry name" value="ComC_SSD"/>
</dbReference>
<feature type="domain" description="ComC supersandwich" evidence="3">
    <location>
        <begin position="1154"/>
        <end position="1352"/>
    </location>
</feature>
<dbReference type="Pfam" id="PF25820">
    <property type="entry name" value="DUF7949"/>
    <property type="match status" value="1"/>
</dbReference>
<evidence type="ECO:0000256" key="2">
    <source>
        <dbReference type="SAM" id="Phobius"/>
    </source>
</evidence>
<dbReference type="Proteomes" id="UP000002195">
    <property type="component" value="Unassembled WGS sequence"/>
</dbReference>
<dbReference type="EMBL" id="AAFI02000014">
    <property type="protein sequence ID" value="EAL69298.1"/>
    <property type="molecule type" value="Genomic_DNA"/>
</dbReference>
<evidence type="ECO:0000259" key="6">
    <source>
        <dbReference type="Pfam" id="PF24893"/>
    </source>
</evidence>
<evidence type="ECO:0008006" key="10">
    <source>
        <dbReference type="Google" id="ProtNLM"/>
    </source>
</evidence>
<dbReference type="PaxDb" id="44689-DDB0203460"/>
<feature type="domain" description="DUF7034" evidence="4">
    <location>
        <begin position="849"/>
        <end position="960"/>
    </location>
</feature>
<dbReference type="VEuPathDB" id="AmoebaDB:DDB_G0276303"/>
<dbReference type="InterPro" id="IPR055463">
    <property type="entry name" value="DUF7035"/>
</dbReference>
<reference evidence="8 9" key="1">
    <citation type="journal article" date="2005" name="Nature">
        <title>The genome of the social amoeba Dictyostelium discoideum.</title>
        <authorList>
            <consortium name="The Dictyostelium discoideum Sequencing Consortium"/>
            <person name="Eichinger L."/>
            <person name="Pachebat J.A."/>
            <person name="Glockner G."/>
            <person name="Rajandream M.A."/>
            <person name="Sucgang R."/>
            <person name="Berriman M."/>
            <person name="Song J."/>
            <person name="Olsen R."/>
            <person name="Szafranski K."/>
            <person name="Xu Q."/>
            <person name="Tunggal B."/>
            <person name="Kummerfeld S."/>
            <person name="Madera M."/>
            <person name="Konfortov B.A."/>
            <person name="Rivero F."/>
            <person name="Bankier A.T."/>
            <person name="Lehmann R."/>
            <person name="Hamlin N."/>
            <person name="Davies R."/>
            <person name="Gaudet P."/>
            <person name="Fey P."/>
            <person name="Pilcher K."/>
            <person name="Chen G."/>
            <person name="Saunders D."/>
            <person name="Sodergren E."/>
            <person name="Davis P."/>
            <person name="Kerhornou A."/>
            <person name="Nie X."/>
            <person name="Hall N."/>
            <person name="Anjard C."/>
            <person name="Hemphill L."/>
            <person name="Bason N."/>
            <person name="Farbrother P."/>
            <person name="Desany B."/>
            <person name="Just E."/>
            <person name="Morio T."/>
            <person name="Rost R."/>
            <person name="Churcher C."/>
            <person name="Cooper J."/>
            <person name="Haydock S."/>
            <person name="van Driessche N."/>
            <person name="Cronin A."/>
            <person name="Goodhead I."/>
            <person name="Muzny D."/>
            <person name="Mourier T."/>
            <person name="Pain A."/>
            <person name="Lu M."/>
            <person name="Harper D."/>
            <person name="Lindsay R."/>
            <person name="Hauser H."/>
            <person name="James K."/>
            <person name="Quiles M."/>
            <person name="Madan Babu M."/>
            <person name="Saito T."/>
            <person name="Buchrieser C."/>
            <person name="Wardroper A."/>
            <person name="Felder M."/>
            <person name="Thangavelu M."/>
            <person name="Johnson D."/>
            <person name="Knights A."/>
            <person name="Loulseged H."/>
            <person name="Mungall K."/>
            <person name="Oliver K."/>
            <person name="Price C."/>
            <person name="Quail M.A."/>
            <person name="Urushihara H."/>
            <person name="Hernandez J."/>
            <person name="Rabbinowitsch E."/>
            <person name="Steffen D."/>
            <person name="Sanders M."/>
            <person name="Ma J."/>
            <person name="Kohara Y."/>
            <person name="Sharp S."/>
            <person name="Simmonds M."/>
            <person name="Spiegler S."/>
            <person name="Tivey A."/>
            <person name="Sugano S."/>
            <person name="White B."/>
            <person name="Walker D."/>
            <person name="Woodward J."/>
            <person name="Winckler T."/>
            <person name="Tanaka Y."/>
            <person name="Shaulsky G."/>
            <person name="Schleicher M."/>
            <person name="Weinstock G."/>
            <person name="Rosenthal A."/>
            <person name="Cox E.C."/>
            <person name="Chisholm R.L."/>
            <person name="Gibbs R."/>
            <person name="Loomis W.F."/>
            <person name="Platzer M."/>
            <person name="Kay R.R."/>
            <person name="Williams J."/>
            <person name="Dear P.H."/>
            <person name="Noegel A.A."/>
            <person name="Barrell B."/>
            <person name="Kuspa A."/>
        </authorList>
    </citation>
    <scope>NUCLEOTIDE SEQUENCE [LARGE SCALE GENOMIC DNA]</scope>
    <source>
        <strain evidence="8 9">AX4</strain>
    </source>
</reference>
<dbReference type="InParanoid" id="Q551U9"/>
<dbReference type="PhylomeDB" id="Q551U9"/>
<name>Q551U9_DICDI</name>
<dbReference type="Pfam" id="PF22933">
    <property type="entry name" value="ComC_SSD"/>
    <property type="match status" value="1"/>
</dbReference>
<feature type="domain" description="DUF7035" evidence="5">
    <location>
        <begin position="697"/>
        <end position="824"/>
    </location>
</feature>
<dbReference type="GeneID" id="8620432"/>
<dbReference type="InterPro" id="IPR057709">
    <property type="entry name" value="DUF7949"/>
</dbReference>
<dbReference type="Pfam" id="PF24893">
    <property type="entry name" value="DUF7743"/>
    <property type="match status" value="1"/>
</dbReference>
<feature type="transmembrane region" description="Helical" evidence="2">
    <location>
        <begin position="1375"/>
        <end position="1398"/>
    </location>
</feature>
<feature type="domain" description="DUF7743" evidence="6">
    <location>
        <begin position="459"/>
        <end position="567"/>
    </location>
</feature>
<evidence type="ECO:0000313" key="9">
    <source>
        <dbReference type="Proteomes" id="UP000002195"/>
    </source>
</evidence>
<dbReference type="PANTHER" id="PTHR31378">
    <property type="entry name" value="EGF-LIKE DOMAIN-CONTAINING PROTEIN-RELATED-RELATED"/>
    <property type="match status" value="1"/>
</dbReference>
<dbReference type="RefSeq" id="XP_643228.1">
    <property type="nucleotide sequence ID" value="XM_638136.1"/>
</dbReference>
<gene>
    <name evidence="8" type="ORF">DDB_G0276303</name>
</gene>
<dbReference type="InterPro" id="IPR056645">
    <property type="entry name" value="DUF7743"/>
</dbReference>
<evidence type="ECO:0000259" key="3">
    <source>
        <dbReference type="Pfam" id="PF22933"/>
    </source>
</evidence>
<evidence type="ECO:0000256" key="1">
    <source>
        <dbReference type="SAM" id="MobiDB-lite"/>
    </source>
</evidence>
<feature type="compositionally biased region" description="Low complexity" evidence="1">
    <location>
        <begin position="1058"/>
        <end position="1074"/>
    </location>
</feature>
<keyword evidence="2" id="KW-0472">Membrane</keyword>
<dbReference type="GlyGen" id="Q551U9">
    <property type="glycosylation" value="1 site"/>
</dbReference>
<proteinExistence type="predicted"/>
<organism evidence="8 9">
    <name type="scientific">Dictyostelium discoideum</name>
    <name type="common">Social amoeba</name>
    <dbReference type="NCBI Taxonomy" id="44689"/>
    <lineage>
        <taxon>Eukaryota</taxon>
        <taxon>Amoebozoa</taxon>
        <taxon>Evosea</taxon>
        <taxon>Eumycetozoa</taxon>
        <taxon>Dictyostelia</taxon>
        <taxon>Dictyosteliales</taxon>
        <taxon>Dictyosteliaceae</taxon>
        <taxon>Dictyostelium</taxon>
    </lineage>
</organism>
<dbReference type="InterPro" id="IPR055462">
    <property type="entry name" value="DUF7034"/>
</dbReference>
<feature type="region of interest" description="Disordered" evidence="1">
    <location>
        <begin position="1058"/>
        <end position="1078"/>
    </location>
</feature>
<dbReference type="FunCoup" id="Q551U9">
    <property type="interactions" value="161"/>
</dbReference>
<feature type="domain" description="DUF7949" evidence="7">
    <location>
        <begin position="1089"/>
        <end position="1122"/>
    </location>
</feature>
<keyword evidence="9" id="KW-1185">Reference proteome</keyword>
<dbReference type="AlphaFoldDB" id="Q551U9"/>
<comment type="caution">
    <text evidence="8">The sequence shown here is derived from an EMBL/GenBank/DDBJ whole genome shotgun (WGS) entry which is preliminary data.</text>
</comment>
<dbReference type="Pfam" id="PF23034">
    <property type="entry name" value="DUF7035"/>
    <property type="match status" value="1"/>
</dbReference>
<sequence length="1422" mass="160068">MVIRQKKKKVTKNKAFLLIAIFLKTTGIKSIKVGNGDFSVIDITDSFDDLVTLYNDQYSIGGVCNKTSYIQFEKLSLVSLNESIDLIKLDENIFWLKVINTVQIGENQKFNLLLTLDNSTTIQFDDFFTLTCKERPVNIERELVGQKLFIDKQYKGRYGILVHNIGLEQYLSVPGLENNFISNTFTQGYYDDSIFYTDVSKNYTIFKPVIKRSASVISQLSIDTIFGSVSTSTKLYLTSFLNSTYFKNPTIAPLQHDNNCSSLVYDQCSLLFVVQADFQRPGIYFLMNMDSNSNLPELVYGNKSYGHWLFTIKNIAERQGSYIYPISSFDSTLGFSTIFSRNISYFGPTGVNLPVIQQSYFGTQIQNSIFISFSKFVIPTTVNYGDIFIDNGFNTLSHFKYPYFINTINAQGGATNTLWVPSSPYQKSIALEITLQFYFIKYPSPILVGGISGIASFKESIPPVFENIEYFDSVSDDCIVRISASDEGGSCIQSIAISFIGAYEPSKVQSIFRITNRNLIEGDCFKGIYQISIPKYSIRRNYFIEMNDYANNLVKLYPNNFYSGKRYLGSFPYQVLTLEDIESIGFRNNNIDLSNSNSSNVLYIKLKDQSISNLVFQFIPKLGIDTYEPNNKISGTPRFFKSKWNSASSIYEVSFDLPARLPTGPISYILNPLEIDSSILYQYFGSPSELNVYSQIADIMGPIALSYNTIGNTTIPSINEPPNTIGFQILFGDYLNGISQVNITVTSDKTYKQMFKNFTFTEPSLGKWIQFTWEIKYGDIPQTFSISELSAIDSNGYITEFPNPTKVNPLMLLVELYPSFSIQTSGETPTDVTPPYMQVYHVNQLNIENYLDRTLEINFTVYDGESGIYIEEPPTIYFINDNVEIISKQTSYISGTSSGLGFFENAIFGVNITLPYLFGYPNGFLTQIHGIYDNKFNVLGATPDIINQYNRGNSFINVTIGQSQPFIESFVMDIDGDLLTVNGLKFGILPTGKLRINGAIENLNISLPFLNNTYIVFDLKQYRNINDTNCQIYITNQLGFSSNEINFVLKAHTNVTMPPTTTPHPTSNPTATPSLTANPTPLPTNSPSQCKNDCGGIAQGQCSNLGCICISPYIGIDCSSKVIVDIDPIVNNSQPEVITPYQHENSGNKFSTLVSIYSLRELGFDGKVENDYIFEMWNYQYYNNDNHTYFTSIKNKNDLSKRTNITVSIKMYKQLTTIQFAGENITIQPSSIKYFISLSDYQFKSNLNTLDLVMYTSIETEKIDDACFSSEFGDSSSQLSSQYLKIQINDVSLYGEFIKRAIVDTHIVGVLNKVRGNNINSTSNGSSSSQYISIQIPNYKTSVELDPNFSVLLESSKIENSTCNKNQSGLTKTQLIGIIIGSTAGFILILIIVISIVYKKSTTLRININRAKKFRMKKLSFK</sequence>
<keyword evidence="2" id="KW-0812">Transmembrane</keyword>